<dbReference type="KEGG" id="dsc:ABOD76_18190"/>
<accession>A0AAU7UA25</accession>
<reference evidence="3" key="1">
    <citation type="submission" date="2024-06" db="EMBL/GenBank/DDBJ databases">
        <title>Draft Genome Sequence of Deinococcus sonorensis Type Strain KR-87, a Biofilm Producing Representative of the Genus Deinococcus.</title>
        <authorList>
            <person name="Boren L.S."/>
            <person name="Grosso R.A."/>
            <person name="Hugenberg-Cox A.N."/>
            <person name="Hill J.T.E."/>
            <person name="Albert C.M."/>
            <person name="Tuohy J.M."/>
        </authorList>
    </citation>
    <scope>NUCLEOTIDE SEQUENCE</scope>
    <source>
        <strain evidence="3">KR-87</strain>
    </source>
</reference>
<name>A0AAU7UA25_9DEIO</name>
<keyword evidence="2" id="KW-0732">Signal</keyword>
<dbReference type="GO" id="GO:0016020">
    <property type="term" value="C:membrane"/>
    <property type="evidence" value="ECO:0007669"/>
    <property type="project" value="InterPro"/>
</dbReference>
<evidence type="ECO:0000256" key="2">
    <source>
        <dbReference type="SAM" id="SignalP"/>
    </source>
</evidence>
<dbReference type="RefSeq" id="WP_350243381.1">
    <property type="nucleotide sequence ID" value="NZ_CP158299.1"/>
</dbReference>
<feature type="signal peptide" evidence="2">
    <location>
        <begin position="1"/>
        <end position="18"/>
    </location>
</feature>
<gene>
    <name evidence="3" type="ORF">ABOD76_18190</name>
</gene>
<feature type="region of interest" description="Disordered" evidence="1">
    <location>
        <begin position="237"/>
        <end position="334"/>
    </location>
</feature>
<evidence type="ECO:0000256" key="1">
    <source>
        <dbReference type="SAM" id="MobiDB-lite"/>
    </source>
</evidence>
<dbReference type="PROSITE" id="PS51257">
    <property type="entry name" value="PROKAR_LIPOPROTEIN"/>
    <property type="match status" value="1"/>
</dbReference>
<dbReference type="InterPro" id="IPR015919">
    <property type="entry name" value="Cadherin-like_sf"/>
</dbReference>
<evidence type="ECO:0000313" key="3">
    <source>
        <dbReference type="EMBL" id="XBV85344.1"/>
    </source>
</evidence>
<feature type="compositionally biased region" description="Pro residues" evidence="1">
    <location>
        <begin position="280"/>
        <end position="299"/>
    </location>
</feature>
<protein>
    <submittedName>
        <fullName evidence="3">Ig domain-containing protein</fullName>
    </submittedName>
</protein>
<dbReference type="EMBL" id="CP158299">
    <property type="protein sequence ID" value="XBV85344.1"/>
    <property type="molecule type" value="Genomic_DNA"/>
</dbReference>
<feature type="compositionally biased region" description="Pro residues" evidence="1">
    <location>
        <begin position="314"/>
        <end position="328"/>
    </location>
</feature>
<dbReference type="AlphaFoldDB" id="A0AAU7UA25"/>
<dbReference type="Gene3D" id="2.60.40.10">
    <property type="entry name" value="Immunoglobulins"/>
    <property type="match status" value="1"/>
</dbReference>
<dbReference type="Pfam" id="PF05345">
    <property type="entry name" value="He_PIG"/>
    <property type="match status" value="1"/>
</dbReference>
<proteinExistence type="predicted"/>
<feature type="chain" id="PRO_5043840339" evidence="2">
    <location>
        <begin position="19"/>
        <end position="334"/>
    </location>
</feature>
<feature type="compositionally biased region" description="Low complexity" evidence="1">
    <location>
        <begin position="237"/>
        <end position="279"/>
    </location>
</feature>
<dbReference type="SUPFAM" id="SSF49313">
    <property type="entry name" value="Cadherin-like"/>
    <property type="match status" value="1"/>
</dbReference>
<dbReference type="InterPro" id="IPR013783">
    <property type="entry name" value="Ig-like_fold"/>
</dbReference>
<dbReference type="GO" id="GO:0005509">
    <property type="term" value="F:calcium ion binding"/>
    <property type="evidence" value="ECO:0007669"/>
    <property type="project" value="InterPro"/>
</dbReference>
<organism evidence="3">
    <name type="scientific">Deinococcus sonorensis KR-87</name>
    <dbReference type="NCBI Taxonomy" id="694439"/>
    <lineage>
        <taxon>Bacteria</taxon>
        <taxon>Thermotogati</taxon>
        <taxon>Deinococcota</taxon>
        <taxon>Deinococci</taxon>
        <taxon>Deinococcales</taxon>
        <taxon>Deinococcaceae</taxon>
        <taxon>Deinococcus</taxon>
    </lineage>
</organism>
<sequence>MRRRLLWPLGLTLSVVLAACGSTGTSSTTSTSDALYFATSNVPVGYVGESYSTDIQMAGGIGPYSLKLTDGQLPEGLTLSGRTITGRPSKAGLYTFTLEASDAALSSKVQKITLNVAALPPLSLNLQLPKSEVRGETRLPLTISGPRGVRAARYVWKMPAGLNVTRIVPSNNKTVIFWKVSSGTLTMDLGFKSTPANGAQLAMLTVRPSKPVTLTASGAVTTAVGADGVALGQPVTASVPSAPAGSPSTPAAGQPSVPSTTEPSTPADQTLSVPSTPVSVPTPPVSTPATPTTPDPAPADPNTEDSGSDEPGSIPLPPMEQQTPPAPSTPGGGS</sequence>